<evidence type="ECO:0000313" key="1">
    <source>
        <dbReference type="EMBL" id="SFI64680.1"/>
    </source>
</evidence>
<protein>
    <submittedName>
        <fullName evidence="1">Uncharacterized protein</fullName>
    </submittedName>
</protein>
<dbReference type="Proteomes" id="UP000199518">
    <property type="component" value="Unassembled WGS sequence"/>
</dbReference>
<sequence length="77" mass="8511">MRINDRKARGDLCSWLTHGASIDELAEWYSLLLTESQVSVYLQDLDSSVTESKIYHNGVPRDPAVQLSLFVGTGEGA</sequence>
<dbReference type="AlphaFoldDB" id="A0A1I3JX79"/>
<dbReference type="RefSeq" id="WP_092051469.1">
    <property type="nucleotide sequence ID" value="NZ_FOQD01000011.1"/>
</dbReference>
<organism evidence="1 2">
    <name type="scientific">Planctomicrobium piriforme</name>
    <dbReference type="NCBI Taxonomy" id="1576369"/>
    <lineage>
        <taxon>Bacteria</taxon>
        <taxon>Pseudomonadati</taxon>
        <taxon>Planctomycetota</taxon>
        <taxon>Planctomycetia</taxon>
        <taxon>Planctomycetales</taxon>
        <taxon>Planctomycetaceae</taxon>
        <taxon>Planctomicrobium</taxon>
    </lineage>
</organism>
<accession>A0A1I3JX79</accession>
<dbReference type="STRING" id="1576369.SAMN05421753_11140"/>
<dbReference type="EMBL" id="FOQD01000011">
    <property type="protein sequence ID" value="SFI64680.1"/>
    <property type="molecule type" value="Genomic_DNA"/>
</dbReference>
<name>A0A1I3JX79_9PLAN</name>
<proteinExistence type="predicted"/>
<gene>
    <name evidence="1" type="ORF">SAMN05421753_11140</name>
</gene>
<keyword evidence="2" id="KW-1185">Reference proteome</keyword>
<evidence type="ECO:0000313" key="2">
    <source>
        <dbReference type="Proteomes" id="UP000199518"/>
    </source>
</evidence>
<reference evidence="2" key="1">
    <citation type="submission" date="2016-10" db="EMBL/GenBank/DDBJ databases">
        <authorList>
            <person name="Varghese N."/>
            <person name="Submissions S."/>
        </authorList>
    </citation>
    <scope>NUCLEOTIDE SEQUENCE [LARGE SCALE GENOMIC DNA]</scope>
    <source>
        <strain evidence="2">DSM 26348</strain>
    </source>
</reference>